<evidence type="ECO:0000313" key="1">
    <source>
        <dbReference type="EMBL" id="KKM80694.1"/>
    </source>
</evidence>
<organism evidence="1">
    <name type="scientific">marine sediment metagenome</name>
    <dbReference type="NCBI Taxonomy" id="412755"/>
    <lineage>
        <taxon>unclassified sequences</taxon>
        <taxon>metagenomes</taxon>
        <taxon>ecological metagenomes</taxon>
    </lineage>
</organism>
<proteinExistence type="predicted"/>
<gene>
    <name evidence="1" type="ORF">LCGC14_1337170</name>
</gene>
<name>A0A0F9KEK6_9ZZZZ</name>
<dbReference type="EMBL" id="LAZR01008140">
    <property type="protein sequence ID" value="KKM80694.1"/>
    <property type="molecule type" value="Genomic_DNA"/>
</dbReference>
<sequence length="213" mass="24237">YGEPGYSLPEGGKGIIFSNWNTIRERGQKEDGTWGLTGKEDDTPERVGKLLERLGWDTEWSDEWTTCDCGKAVRTSPDSYSWLPSFVLGNGEILCKDCALEDPEEYVSGYLLNSTSKADTFGIDLSGLGFRKLEDESRESGWHEGQTDDPEKVAELVPEGQDYVFQLDEQSQFYCRWSCWIRPEDYDPDDDTAEQRAERLLALHNALEHDKGF</sequence>
<dbReference type="AlphaFoldDB" id="A0A0F9KEK6"/>
<protein>
    <submittedName>
        <fullName evidence="1">Uncharacterized protein</fullName>
    </submittedName>
</protein>
<comment type="caution">
    <text evidence="1">The sequence shown here is derived from an EMBL/GenBank/DDBJ whole genome shotgun (WGS) entry which is preliminary data.</text>
</comment>
<accession>A0A0F9KEK6</accession>
<reference evidence="1" key="1">
    <citation type="journal article" date="2015" name="Nature">
        <title>Complex archaea that bridge the gap between prokaryotes and eukaryotes.</title>
        <authorList>
            <person name="Spang A."/>
            <person name="Saw J.H."/>
            <person name="Jorgensen S.L."/>
            <person name="Zaremba-Niedzwiedzka K."/>
            <person name="Martijn J."/>
            <person name="Lind A.E."/>
            <person name="van Eijk R."/>
            <person name="Schleper C."/>
            <person name="Guy L."/>
            <person name="Ettema T.J."/>
        </authorList>
    </citation>
    <scope>NUCLEOTIDE SEQUENCE</scope>
</reference>
<feature type="non-terminal residue" evidence="1">
    <location>
        <position position="1"/>
    </location>
</feature>